<reference evidence="3 4" key="1">
    <citation type="submission" date="2011-12" db="EMBL/GenBank/DDBJ databases">
        <title>Whole genome shotgun sequence of Gordonia effusa NBRC 100432.</title>
        <authorList>
            <person name="Yoshida I."/>
            <person name="Takarada H."/>
            <person name="Hosoyama A."/>
            <person name="Tsuchikane K."/>
            <person name="Katsumata H."/>
            <person name="Yamazaki S."/>
            <person name="Fujita N."/>
        </authorList>
    </citation>
    <scope>NUCLEOTIDE SEQUENCE [LARGE SCALE GENOMIC DNA]</scope>
    <source>
        <strain evidence="3 4">NBRC 100432</strain>
    </source>
</reference>
<keyword evidence="2" id="KW-1133">Transmembrane helix</keyword>
<evidence type="ECO:0000313" key="4">
    <source>
        <dbReference type="Proteomes" id="UP000035034"/>
    </source>
</evidence>
<dbReference type="AlphaFoldDB" id="H0R629"/>
<accession>H0R629</accession>
<dbReference type="InterPro" id="IPR024735">
    <property type="entry name" value="TcpC"/>
</dbReference>
<feature type="transmembrane region" description="Helical" evidence="2">
    <location>
        <begin position="93"/>
        <end position="115"/>
    </location>
</feature>
<feature type="region of interest" description="Disordered" evidence="1">
    <location>
        <begin position="375"/>
        <end position="469"/>
    </location>
</feature>
<feature type="compositionally biased region" description="Basic and acidic residues" evidence="1">
    <location>
        <begin position="24"/>
        <end position="43"/>
    </location>
</feature>
<protein>
    <recommendedName>
        <fullName evidence="5">Conjugative transposon protein TcpC</fullName>
    </recommendedName>
</protein>
<dbReference type="eggNOG" id="ENOG5032ZMV">
    <property type="taxonomic scope" value="Bacteria"/>
</dbReference>
<dbReference type="STRING" id="1077974.GOEFS_119_00200"/>
<dbReference type="EMBL" id="BAEH01000119">
    <property type="protein sequence ID" value="GAB20530.1"/>
    <property type="molecule type" value="Genomic_DNA"/>
</dbReference>
<keyword evidence="2" id="KW-0812">Transmembrane</keyword>
<dbReference type="Proteomes" id="UP000035034">
    <property type="component" value="Unassembled WGS sequence"/>
</dbReference>
<dbReference type="RefSeq" id="WP_007319865.1">
    <property type="nucleotide sequence ID" value="NZ_BAEH01000119.1"/>
</dbReference>
<keyword evidence="2" id="KW-0472">Membrane</keyword>
<dbReference type="OrthoDB" id="4545310at2"/>
<gene>
    <name evidence="3" type="ORF">GOEFS_119_00200</name>
</gene>
<organism evidence="3 4">
    <name type="scientific">Gordonia effusa NBRC 100432</name>
    <dbReference type="NCBI Taxonomy" id="1077974"/>
    <lineage>
        <taxon>Bacteria</taxon>
        <taxon>Bacillati</taxon>
        <taxon>Actinomycetota</taxon>
        <taxon>Actinomycetes</taxon>
        <taxon>Mycobacteriales</taxon>
        <taxon>Gordoniaceae</taxon>
        <taxon>Gordonia</taxon>
    </lineage>
</organism>
<comment type="caution">
    <text evidence="3">The sequence shown here is derived from an EMBL/GenBank/DDBJ whole genome shotgun (WGS) entry which is preliminary data.</text>
</comment>
<feature type="region of interest" description="Disordered" evidence="1">
    <location>
        <begin position="1"/>
        <end position="77"/>
    </location>
</feature>
<evidence type="ECO:0008006" key="5">
    <source>
        <dbReference type="Google" id="ProtNLM"/>
    </source>
</evidence>
<feature type="compositionally biased region" description="Low complexity" evidence="1">
    <location>
        <begin position="383"/>
        <end position="430"/>
    </location>
</feature>
<evidence type="ECO:0000256" key="1">
    <source>
        <dbReference type="SAM" id="MobiDB-lite"/>
    </source>
</evidence>
<name>H0R629_9ACTN</name>
<dbReference type="Pfam" id="PF12642">
    <property type="entry name" value="TpcC"/>
    <property type="match status" value="1"/>
</dbReference>
<evidence type="ECO:0000313" key="3">
    <source>
        <dbReference type="EMBL" id="GAB20530.1"/>
    </source>
</evidence>
<evidence type="ECO:0000256" key="2">
    <source>
        <dbReference type="SAM" id="Phobius"/>
    </source>
</evidence>
<sequence length="469" mass="47907">MTTTDERLGKLFAAPSPAPTGRDVASDNRDDDGAKVDHPDESPLTRIWAKLNTPLNRRQRSESASADPSDPNPDTIDTTEFLERAKGPASQIWITRTVFAVVAVCLISGPLALVLGGGSNTSIPPKPVIAPAQMNTQASGAAADLASELVSTWLTAHRGSEEILSHYVDVGSDVTLPDTTLYSVSDIRSVVSPPQTGSTVYSVKVSASVSPLASSGAAVRRYYLVPVAVIGGNVRALSLPSPAPSPSTNVKVGLDYDNDAATSAPIVQAASGFLTAMLTGSGDVTRFTSPGAHLAAITPAPFTKIDLALARADQPVIPDASAVPVDGQRIRLLITVTAHPAGASTDVTDGLPMTYALTMTARAGRWEVTSVDPAPAANITTGDASNADTADPAAADPTTATTSTQDPIATTGESAAPSATPAEPETTEPPADTPPLLPSTKAPSPTPETTVPKAPNLTQPGGTDLGPAN</sequence>
<proteinExistence type="predicted"/>
<keyword evidence="4" id="KW-1185">Reference proteome</keyword>